<protein>
    <submittedName>
        <fullName evidence="1">Bifunctional uridylate/adenylate kinase</fullName>
    </submittedName>
</protein>
<evidence type="ECO:0000313" key="1">
    <source>
        <dbReference type="EMBL" id="KAJ9106272.1"/>
    </source>
</evidence>
<dbReference type="Proteomes" id="UP001227268">
    <property type="component" value="Unassembled WGS sequence"/>
</dbReference>
<keyword evidence="1" id="KW-0418">Kinase</keyword>
<proteinExistence type="predicted"/>
<keyword evidence="1" id="KW-0808">Transferase</keyword>
<dbReference type="EMBL" id="JASBWT010000003">
    <property type="protein sequence ID" value="KAJ9106272.1"/>
    <property type="molecule type" value="Genomic_DNA"/>
</dbReference>
<reference evidence="1" key="1">
    <citation type="submission" date="2023-04" db="EMBL/GenBank/DDBJ databases">
        <title>Draft Genome sequencing of Naganishia species isolated from polar environments using Oxford Nanopore Technology.</title>
        <authorList>
            <person name="Leo P."/>
            <person name="Venkateswaran K."/>
        </authorList>
    </citation>
    <scope>NUCLEOTIDE SEQUENCE</scope>
    <source>
        <strain evidence="1">MNA-CCFEE 5423</strain>
    </source>
</reference>
<keyword evidence="2" id="KW-1185">Reference proteome</keyword>
<comment type="caution">
    <text evidence="1">The sequence shown here is derived from an EMBL/GenBank/DDBJ whole genome shotgun (WGS) entry which is preliminary data.</text>
</comment>
<gene>
    <name evidence="1" type="primary">URA6</name>
    <name evidence="1" type="ORF">QFC21_001417</name>
</gene>
<name>A0ACC2W5B1_9TREE</name>
<sequence>MPALQEMKNIAAKADGNPTEVSAPQLVTSIADQAATATKSTTTTANGSNAKPVFNKSKVTVIFVLGGPGVGKGTQCEKLVKDYGFVHLSAGDLLRAEQARDGSEFGEMISRYIREGLIVPQEVTIKLLENAMRDALSKEPPVPATSPLREGWEGGRGRFLIDGFPRKMDQAITFDTQVCESTFILFFSCTEEVMLERLMERAKTSGREDDNKESIIKRFRTFTETSMPVVNYYREQNKVVEVSLPIDPNSACMLINKDVMQIDAKDTVDGVYSKVRVAVDKSLADKLQ</sequence>
<accession>A0ACC2W5B1</accession>
<organism evidence="1 2">
    <name type="scientific">Naganishia friedmannii</name>
    <dbReference type="NCBI Taxonomy" id="89922"/>
    <lineage>
        <taxon>Eukaryota</taxon>
        <taxon>Fungi</taxon>
        <taxon>Dikarya</taxon>
        <taxon>Basidiomycota</taxon>
        <taxon>Agaricomycotina</taxon>
        <taxon>Tremellomycetes</taxon>
        <taxon>Filobasidiales</taxon>
        <taxon>Filobasidiaceae</taxon>
        <taxon>Naganishia</taxon>
    </lineage>
</organism>
<evidence type="ECO:0000313" key="2">
    <source>
        <dbReference type="Proteomes" id="UP001227268"/>
    </source>
</evidence>